<feature type="domain" description="JmjC" evidence="6">
    <location>
        <begin position="125"/>
        <end position="282"/>
    </location>
</feature>
<gene>
    <name evidence="7" type="ORF">ALAG00032_LOCUS1389</name>
</gene>
<dbReference type="GO" id="GO:0051864">
    <property type="term" value="F:histone H3K36 demethylase activity"/>
    <property type="evidence" value="ECO:0007669"/>
    <property type="project" value="TreeGrafter"/>
</dbReference>
<comment type="cofactor">
    <cofactor evidence="3">
        <name>Fe(2+)</name>
        <dbReference type="ChEBI" id="CHEBI:29033"/>
    </cofactor>
    <text evidence="3">Binds 1 Fe(2+) ion per subunit.</text>
</comment>
<evidence type="ECO:0000256" key="5">
    <source>
        <dbReference type="SAM" id="SignalP"/>
    </source>
</evidence>
<keyword evidence="3" id="KW-0560">Oxidoreductase</keyword>
<dbReference type="GO" id="GO:0032453">
    <property type="term" value="F:histone H3K4 demethylase activity"/>
    <property type="evidence" value="ECO:0007669"/>
    <property type="project" value="TreeGrafter"/>
</dbReference>
<dbReference type="InterPro" id="IPR039994">
    <property type="entry name" value="NO66-like"/>
</dbReference>
<comment type="function">
    <text evidence="3">Oxygenase that can act as both a histone lysine demethylase and a ribosomal histidine hydroxylase.</text>
</comment>
<dbReference type="SUPFAM" id="SSF51197">
    <property type="entry name" value="Clavaminate synthase-like"/>
    <property type="match status" value="1"/>
</dbReference>
<keyword evidence="3" id="KW-0223">Dioxygenase</keyword>
<dbReference type="PANTHER" id="PTHR13096:SF8">
    <property type="entry name" value="RIBOSOMAL OXYGENASE 1"/>
    <property type="match status" value="1"/>
</dbReference>
<comment type="subcellular location">
    <subcellularLocation>
        <location evidence="3">Nucleus</location>
    </subcellularLocation>
</comment>
<keyword evidence="3" id="KW-0539">Nucleus</keyword>
<protein>
    <recommendedName>
        <fullName evidence="3">Bifunctional lysine-specific demethylase and histidyl-hydroxylase</fullName>
        <ecNumber evidence="3">1.14.11.-</ecNumber>
    </recommendedName>
</protein>
<name>A0A7S3JR28_9STRA</name>
<evidence type="ECO:0000256" key="3">
    <source>
        <dbReference type="RuleBase" id="RU366061"/>
    </source>
</evidence>
<dbReference type="GO" id="GO:0005506">
    <property type="term" value="F:iron ion binding"/>
    <property type="evidence" value="ECO:0007669"/>
    <property type="project" value="UniProtKB-UniRule"/>
</dbReference>
<comment type="similarity">
    <text evidence="3">Belongs to the ROX family.</text>
</comment>
<evidence type="ECO:0000256" key="2">
    <source>
        <dbReference type="ARBA" id="ARBA00023004"/>
    </source>
</evidence>
<dbReference type="InterPro" id="IPR003347">
    <property type="entry name" value="JmjC_dom"/>
</dbReference>
<reference evidence="7" key="1">
    <citation type="submission" date="2021-01" db="EMBL/GenBank/DDBJ databases">
        <authorList>
            <person name="Corre E."/>
            <person name="Pelletier E."/>
            <person name="Niang G."/>
            <person name="Scheremetjew M."/>
            <person name="Finn R."/>
            <person name="Kale V."/>
            <person name="Holt S."/>
            <person name="Cochrane G."/>
            <person name="Meng A."/>
            <person name="Brown T."/>
            <person name="Cohen L."/>
        </authorList>
    </citation>
    <scope>NUCLEOTIDE SEQUENCE</scope>
    <source>
        <strain evidence="7">CCMP1510</strain>
    </source>
</reference>
<dbReference type="Pfam" id="PF08007">
    <property type="entry name" value="JmjC_2"/>
    <property type="match status" value="1"/>
</dbReference>
<dbReference type="PANTHER" id="PTHR13096">
    <property type="entry name" value="MINA53 MYC INDUCED NUCLEAR ANTIGEN"/>
    <property type="match status" value="1"/>
</dbReference>
<keyword evidence="3" id="KW-0805">Transcription regulation</keyword>
<feature type="chain" id="PRO_5031527370" description="Bifunctional lysine-specific demethylase and histidyl-hydroxylase" evidence="5">
    <location>
        <begin position="17"/>
        <end position="447"/>
    </location>
</feature>
<feature type="signal peptide" evidence="5">
    <location>
        <begin position="1"/>
        <end position="16"/>
    </location>
</feature>
<organism evidence="7">
    <name type="scientific">Aureoumbra lagunensis</name>
    <dbReference type="NCBI Taxonomy" id="44058"/>
    <lineage>
        <taxon>Eukaryota</taxon>
        <taxon>Sar</taxon>
        <taxon>Stramenopiles</taxon>
        <taxon>Ochrophyta</taxon>
        <taxon>Pelagophyceae</taxon>
        <taxon>Pelagomonadales</taxon>
        <taxon>Aureoumbra</taxon>
    </lineage>
</organism>
<proteinExistence type="inferred from homology"/>
<feature type="compositionally biased region" description="Basic residues" evidence="4">
    <location>
        <begin position="429"/>
        <end position="441"/>
    </location>
</feature>
<evidence type="ECO:0000259" key="6">
    <source>
        <dbReference type="PROSITE" id="PS51184"/>
    </source>
</evidence>
<evidence type="ECO:0000256" key="1">
    <source>
        <dbReference type="ARBA" id="ARBA00022723"/>
    </source>
</evidence>
<dbReference type="Gene3D" id="2.60.120.650">
    <property type="entry name" value="Cupin"/>
    <property type="match status" value="1"/>
</dbReference>
<dbReference type="AlphaFoldDB" id="A0A7S3JR28"/>
<keyword evidence="5" id="KW-0732">Signal</keyword>
<dbReference type="EMBL" id="HBIJ01001976">
    <property type="protein sequence ID" value="CAE0360659.1"/>
    <property type="molecule type" value="Transcribed_RNA"/>
</dbReference>
<keyword evidence="1 3" id="KW-0479">Metal-binding</keyword>
<dbReference type="EC" id="1.14.11.-" evidence="3"/>
<accession>A0A7S3JR28</accession>
<keyword evidence="3" id="KW-0804">Transcription</keyword>
<feature type="region of interest" description="Disordered" evidence="4">
    <location>
        <begin position="424"/>
        <end position="447"/>
    </location>
</feature>
<sequence>MLKELIVFLALPITTALVFFKSSTSIRRPAAVVRCFTVSEENNWHEVFGALIQEDVLWTAWRDRMPMVFRGLSKCSELNVGSAIEHDGSIVAQAARVDFDLNRGVGWMNQAIEREAWSEVESALEEGTVLFNSAGLAFPQAAWACAVATQILALPVGGNIYLTNSGIKRSAPAHSDRQDVFAVQISGYKHWRVAKPPALTSVQVDPFARGKGDDILHDNELDWVLDLILEPGDVLFIPAGCPHETSTAFDFNSHNKLSTHLTLGAVSGSTWGLSYLTLARLTLSSVDAKGILDDRLLRRDSSLHDALHQQLPLGTAGRMLSQPSSVEMTTMDEKELLFDTISRSPELSRVFCDVPEDTLLSAFQRIRIHHADLLVQMQRAYNVSDWAPNSSFAGRLDTHIDTLAVLIDNLYDWSLPSSKTAAINVDKRSKSKRRKRVKSLQRPRGFG</sequence>
<dbReference type="GO" id="GO:0005730">
    <property type="term" value="C:nucleolus"/>
    <property type="evidence" value="ECO:0007669"/>
    <property type="project" value="TreeGrafter"/>
</dbReference>
<keyword evidence="2 3" id="KW-0408">Iron</keyword>
<evidence type="ECO:0000313" key="7">
    <source>
        <dbReference type="EMBL" id="CAE0360659.1"/>
    </source>
</evidence>
<dbReference type="PROSITE" id="PS51184">
    <property type="entry name" value="JMJC"/>
    <property type="match status" value="1"/>
</dbReference>
<evidence type="ECO:0000256" key="4">
    <source>
        <dbReference type="SAM" id="MobiDB-lite"/>
    </source>
</evidence>